<reference evidence="2" key="3">
    <citation type="journal article" date="2018" name="Mol. Plant Microbe Interact.">
        <title>Genome sequence resources for the wheat stripe rust pathogen (Puccinia striiformis f. sp. tritici) and the barley stripe rust pathogen (Puccinia striiformis f. sp. hordei).</title>
        <authorList>
            <person name="Xia C."/>
            <person name="Wang M."/>
            <person name="Yin C."/>
            <person name="Cornejo O.E."/>
            <person name="Hulbert S.H."/>
            <person name="Chen X."/>
        </authorList>
    </citation>
    <scope>NUCLEOTIDE SEQUENCE [LARGE SCALE GENOMIC DNA]</scope>
    <source>
        <strain evidence="2">93TX-2</strain>
    </source>
</reference>
<evidence type="ECO:0000313" key="1">
    <source>
        <dbReference type="EMBL" id="POW03696.1"/>
    </source>
</evidence>
<evidence type="ECO:0000313" key="2">
    <source>
        <dbReference type="Proteomes" id="UP000238274"/>
    </source>
</evidence>
<dbReference type="OrthoDB" id="62120at2759"/>
<reference evidence="2" key="2">
    <citation type="journal article" date="2018" name="BMC Genomics">
        <title>Genomic insights into host adaptation between the wheat stripe rust pathogen (Puccinia striiformis f. sp. tritici) and the barley stripe rust pathogen (Puccinia striiformis f. sp. hordei).</title>
        <authorList>
            <person name="Xia C."/>
            <person name="Wang M."/>
            <person name="Yin C."/>
            <person name="Cornejo O.E."/>
            <person name="Hulbert S.H."/>
            <person name="Chen X."/>
        </authorList>
    </citation>
    <scope>NUCLEOTIDE SEQUENCE [LARGE SCALE GENOMIC DNA]</scope>
    <source>
        <strain evidence="2">93TX-2</strain>
    </source>
</reference>
<organism evidence="1 2">
    <name type="scientific">Puccinia striiformis</name>
    <dbReference type="NCBI Taxonomy" id="27350"/>
    <lineage>
        <taxon>Eukaryota</taxon>
        <taxon>Fungi</taxon>
        <taxon>Dikarya</taxon>
        <taxon>Basidiomycota</taxon>
        <taxon>Pucciniomycotina</taxon>
        <taxon>Pucciniomycetes</taxon>
        <taxon>Pucciniales</taxon>
        <taxon>Pucciniaceae</taxon>
        <taxon>Puccinia</taxon>
    </lineage>
</organism>
<gene>
    <name evidence="1" type="ORF">PSHT_11568</name>
</gene>
<name>A0A2S4V2E0_9BASI</name>
<dbReference type="EMBL" id="PKSM01000194">
    <property type="protein sequence ID" value="POW03696.1"/>
    <property type="molecule type" value="Genomic_DNA"/>
</dbReference>
<reference evidence="1 2" key="1">
    <citation type="submission" date="2017-12" db="EMBL/GenBank/DDBJ databases">
        <title>Gene loss provides genomic basis for host adaptation in cereal stripe rust fungi.</title>
        <authorList>
            <person name="Xia C."/>
        </authorList>
    </citation>
    <scope>NUCLEOTIDE SEQUENCE [LARGE SCALE GENOMIC DNA]</scope>
    <source>
        <strain evidence="1 2">93TX-2</strain>
    </source>
</reference>
<dbReference type="VEuPathDB" id="FungiDB:PSHT_11568"/>
<dbReference type="Proteomes" id="UP000238274">
    <property type="component" value="Unassembled WGS sequence"/>
</dbReference>
<keyword evidence="2" id="KW-1185">Reference proteome</keyword>
<accession>A0A2S4V2E0</accession>
<sequence>MDGRRLVEKAGPNSWDEWSFTIAQGDNAAKLLDEHWSTWVTDVRISV</sequence>
<protein>
    <submittedName>
        <fullName evidence="1">Uncharacterized protein</fullName>
    </submittedName>
</protein>
<dbReference type="AlphaFoldDB" id="A0A2S4V2E0"/>
<comment type="caution">
    <text evidence="1">The sequence shown here is derived from an EMBL/GenBank/DDBJ whole genome shotgun (WGS) entry which is preliminary data.</text>
</comment>
<proteinExistence type="predicted"/>